<evidence type="ECO:0000259" key="2">
    <source>
        <dbReference type="PROSITE" id="PS50943"/>
    </source>
</evidence>
<dbReference type="PROSITE" id="PS50943">
    <property type="entry name" value="HTH_CROC1"/>
    <property type="match status" value="1"/>
</dbReference>
<evidence type="ECO:0000256" key="1">
    <source>
        <dbReference type="SAM" id="MobiDB-lite"/>
    </source>
</evidence>
<dbReference type="Gene3D" id="1.10.260.40">
    <property type="entry name" value="lambda repressor-like DNA-binding domains"/>
    <property type="match status" value="1"/>
</dbReference>
<protein>
    <submittedName>
        <fullName evidence="3">Helix-turn-helix transcriptional regulator</fullName>
    </submittedName>
</protein>
<dbReference type="GO" id="GO:0003677">
    <property type="term" value="F:DNA binding"/>
    <property type="evidence" value="ECO:0007669"/>
    <property type="project" value="InterPro"/>
</dbReference>
<feature type="domain" description="HTH cro/C1-type" evidence="2">
    <location>
        <begin position="7"/>
        <end position="61"/>
    </location>
</feature>
<dbReference type="AlphaFoldDB" id="A0AAW6AJL8"/>
<proteinExistence type="predicted"/>
<name>A0AAW6AJL8_9ACTN</name>
<gene>
    <name evidence="3" type="ORF">PMW86_01030</name>
</gene>
<dbReference type="EMBL" id="JAQLEC010000002">
    <property type="protein sequence ID" value="MDB1838181.1"/>
    <property type="molecule type" value="Genomic_DNA"/>
</dbReference>
<dbReference type="Proteomes" id="UP001212741">
    <property type="component" value="Unassembled WGS sequence"/>
</dbReference>
<dbReference type="SUPFAM" id="SSF47413">
    <property type="entry name" value="lambda repressor-like DNA-binding domains"/>
    <property type="match status" value="1"/>
</dbReference>
<comment type="caution">
    <text evidence="3">The sequence shown here is derived from an EMBL/GenBank/DDBJ whole genome shotgun (WGS) entry which is preliminary data.</text>
</comment>
<reference evidence="3" key="1">
    <citation type="submission" date="2023-01" db="EMBL/GenBank/DDBJ databases">
        <title>Human gut microbiome strain richness.</title>
        <authorList>
            <person name="Chen-Liaw A."/>
        </authorList>
    </citation>
    <scope>NUCLEOTIDE SEQUENCE</scope>
    <source>
        <strain evidence="3">D54st1_D6_D54t1_190329</strain>
    </source>
</reference>
<dbReference type="RefSeq" id="WP_195520540.1">
    <property type="nucleotide sequence ID" value="NZ_JADNPG010000003.1"/>
</dbReference>
<feature type="region of interest" description="Disordered" evidence="1">
    <location>
        <begin position="101"/>
        <end position="129"/>
    </location>
</feature>
<dbReference type="InterPro" id="IPR010982">
    <property type="entry name" value="Lambda_DNA-bd_dom_sf"/>
</dbReference>
<accession>A0AAW6AJL8</accession>
<dbReference type="CDD" id="cd00093">
    <property type="entry name" value="HTH_XRE"/>
    <property type="match status" value="1"/>
</dbReference>
<dbReference type="Pfam" id="PF01381">
    <property type="entry name" value="HTH_3"/>
    <property type="match status" value="1"/>
</dbReference>
<organism evidence="3 4">
    <name type="scientific">Collinsella aerofaciens</name>
    <dbReference type="NCBI Taxonomy" id="74426"/>
    <lineage>
        <taxon>Bacteria</taxon>
        <taxon>Bacillati</taxon>
        <taxon>Actinomycetota</taxon>
        <taxon>Coriobacteriia</taxon>
        <taxon>Coriobacteriales</taxon>
        <taxon>Coriobacteriaceae</taxon>
        <taxon>Collinsella</taxon>
    </lineage>
</organism>
<sequence>MNFSLRLRALREAKGLKQNQMPELVGTTARIYGSWERGETPILLEDAFRCAQVLGCTPNDLCGWPPGLNDGAADNLDPEEGELLYCYRQSTEKRRSKILETAHDQAELSQNQAAAPEIEGLEADQVRSA</sequence>
<dbReference type="SMART" id="SM00530">
    <property type="entry name" value="HTH_XRE"/>
    <property type="match status" value="1"/>
</dbReference>
<dbReference type="InterPro" id="IPR001387">
    <property type="entry name" value="Cro/C1-type_HTH"/>
</dbReference>
<evidence type="ECO:0000313" key="3">
    <source>
        <dbReference type="EMBL" id="MDB1838181.1"/>
    </source>
</evidence>
<evidence type="ECO:0000313" key="4">
    <source>
        <dbReference type="Proteomes" id="UP001212741"/>
    </source>
</evidence>